<accession>A0A286H2K0</accession>
<dbReference type="InterPro" id="IPR014710">
    <property type="entry name" value="RmlC-like_jellyroll"/>
</dbReference>
<dbReference type="Gene3D" id="1.10.260.40">
    <property type="entry name" value="lambda repressor-like DNA-binding domains"/>
    <property type="match status" value="1"/>
</dbReference>
<dbReference type="GO" id="GO:0003677">
    <property type="term" value="F:DNA binding"/>
    <property type="evidence" value="ECO:0007669"/>
    <property type="project" value="UniProtKB-KW"/>
</dbReference>
<dbReference type="CDD" id="cd02209">
    <property type="entry name" value="cupin_XRE_C"/>
    <property type="match status" value="1"/>
</dbReference>
<keyword evidence="1" id="KW-0238">DNA-binding</keyword>
<evidence type="ECO:0000256" key="2">
    <source>
        <dbReference type="SAM" id="MobiDB-lite"/>
    </source>
</evidence>
<dbReference type="InterPro" id="IPR010982">
    <property type="entry name" value="Lambda_DNA-bd_dom_sf"/>
</dbReference>
<evidence type="ECO:0000256" key="1">
    <source>
        <dbReference type="ARBA" id="ARBA00023125"/>
    </source>
</evidence>
<dbReference type="InterPro" id="IPR001387">
    <property type="entry name" value="Cro/C1-type_HTH"/>
</dbReference>
<protein>
    <submittedName>
        <fullName evidence="4">Transcriptional regulator, XRE family with cupin sensor</fullName>
    </submittedName>
</protein>
<dbReference type="CDD" id="cd00093">
    <property type="entry name" value="HTH_XRE"/>
    <property type="match status" value="1"/>
</dbReference>
<dbReference type="SUPFAM" id="SSF47413">
    <property type="entry name" value="lambda repressor-like DNA-binding domains"/>
    <property type="match status" value="1"/>
</dbReference>
<evidence type="ECO:0000259" key="3">
    <source>
        <dbReference type="PROSITE" id="PS50943"/>
    </source>
</evidence>
<dbReference type="PANTHER" id="PTHR46797:SF11">
    <property type="entry name" value="HTH-TYPE TRANSCRIPTIONAL REGULATOR PUUR"/>
    <property type="match status" value="1"/>
</dbReference>
<dbReference type="SMART" id="SM00530">
    <property type="entry name" value="HTH_XRE"/>
    <property type="match status" value="1"/>
</dbReference>
<dbReference type="Pfam" id="PF07883">
    <property type="entry name" value="Cupin_2"/>
    <property type="match status" value="1"/>
</dbReference>
<dbReference type="OrthoDB" id="9814751at2"/>
<dbReference type="SUPFAM" id="SSF51182">
    <property type="entry name" value="RmlC-like cupins"/>
    <property type="match status" value="1"/>
</dbReference>
<dbReference type="EMBL" id="OCNJ01000019">
    <property type="protein sequence ID" value="SOE01559.1"/>
    <property type="molecule type" value="Genomic_DNA"/>
</dbReference>
<name>A0A286H2K0_9PROT</name>
<sequence length="216" mass="23595">MSFDVGARLKALRALYGLSQRELAKRAGVTNSTISLIEQNRVSPSVASLKKVLDGMPISLAEFFTMDLGSENKTFYGVHEFADFSFGDTVKFRMVGGSYRDRKLHMMQETYMPGGDTGGTMLSYDGEEAGVVVSGAIELTVGDERRVLTAGEGYYFSTRMPHRFRNLGEEPCVLVSASTTTTFQKGQAATVQPMEAAAEAPPEDPPHMQMQGDRTP</sequence>
<dbReference type="InterPro" id="IPR013096">
    <property type="entry name" value="Cupin_2"/>
</dbReference>
<dbReference type="PANTHER" id="PTHR46797">
    <property type="entry name" value="HTH-TYPE TRANSCRIPTIONAL REGULATOR"/>
    <property type="match status" value="1"/>
</dbReference>
<feature type="region of interest" description="Disordered" evidence="2">
    <location>
        <begin position="190"/>
        <end position="216"/>
    </location>
</feature>
<keyword evidence="5" id="KW-1185">Reference proteome</keyword>
<evidence type="ECO:0000313" key="5">
    <source>
        <dbReference type="Proteomes" id="UP000219621"/>
    </source>
</evidence>
<dbReference type="Pfam" id="PF01381">
    <property type="entry name" value="HTH_3"/>
    <property type="match status" value="1"/>
</dbReference>
<reference evidence="4 5" key="1">
    <citation type="submission" date="2017-09" db="EMBL/GenBank/DDBJ databases">
        <authorList>
            <person name="Ehlers B."/>
            <person name="Leendertz F.H."/>
        </authorList>
    </citation>
    <scope>NUCLEOTIDE SEQUENCE [LARGE SCALE GENOMIC DNA]</scope>
    <source>
        <strain evidence="4 5">USBA 140</strain>
    </source>
</reference>
<dbReference type="InterPro" id="IPR011051">
    <property type="entry name" value="RmlC_Cupin_sf"/>
</dbReference>
<dbReference type="RefSeq" id="WP_097281683.1">
    <property type="nucleotide sequence ID" value="NZ_OCNJ01000019.1"/>
</dbReference>
<dbReference type="GO" id="GO:0003700">
    <property type="term" value="F:DNA-binding transcription factor activity"/>
    <property type="evidence" value="ECO:0007669"/>
    <property type="project" value="TreeGrafter"/>
</dbReference>
<dbReference type="Gene3D" id="2.60.120.10">
    <property type="entry name" value="Jelly Rolls"/>
    <property type="match status" value="1"/>
</dbReference>
<dbReference type="AlphaFoldDB" id="A0A286H2K0"/>
<feature type="domain" description="HTH cro/C1-type" evidence="3">
    <location>
        <begin position="9"/>
        <end position="63"/>
    </location>
</feature>
<gene>
    <name evidence="4" type="ORF">SAMN05421508_11935</name>
</gene>
<organism evidence="4 5">
    <name type="scientific">Caenispirillum bisanense</name>
    <dbReference type="NCBI Taxonomy" id="414052"/>
    <lineage>
        <taxon>Bacteria</taxon>
        <taxon>Pseudomonadati</taxon>
        <taxon>Pseudomonadota</taxon>
        <taxon>Alphaproteobacteria</taxon>
        <taxon>Rhodospirillales</taxon>
        <taxon>Novispirillaceae</taxon>
        <taxon>Caenispirillum</taxon>
    </lineage>
</organism>
<dbReference type="GO" id="GO:0005829">
    <property type="term" value="C:cytosol"/>
    <property type="evidence" value="ECO:0007669"/>
    <property type="project" value="TreeGrafter"/>
</dbReference>
<dbReference type="PROSITE" id="PS50943">
    <property type="entry name" value="HTH_CROC1"/>
    <property type="match status" value="1"/>
</dbReference>
<evidence type="ECO:0000313" key="4">
    <source>
        <dbReference type="EMBL" id="SOE01559.1"/>
    </source>
</evidence>
<dbReference type="Proteomes" id="UP000219621">
    <property type="component" value="Unassembled WGS sequence"/>
</dbReference>
<dbReference type="InterPro" id="IPR050807">
    <property type="entry name" value="TransReg_Diox_bact_type"/>
</dbReference>
<proteinExistence type="predicted"/>